<reference evidence="2 3" key="1">
    <citation type="journal article" date="2018" name="Mol. Biol. Evol.">
        <title>Analysis of the draft genome of the red seaweed Gracilariopsis chorda provides insights into genome size evolution in Rhodophyta.</title>
        <authorList>
            <person name="Lee J."/>
            <person name="Yang E.C."/>
            <person name="Graf L."/>
            <person name="Yang J.H."/>
            <person name="Qiu H."/>
            <person name="Zel Zion U."/>
            <person name="Chan C.X."/>
            <person name="Stephens T.G."/>
            <person name="Weber A.P.M."/>
            <person name="Boo G.H."/>
            <person name="Boo S.M."/>
            <person name="Kim K.M."/>
            <person name="Shin Y."/>
            <person name="Jung M."/>
            <person name="Lee S.J."/>
            <person name="Yim H.S."/>
            <person name="Lee J.H."/>
            <person name="Bhattacharya D."/>
            <person name="Yoon H.S."/>
        </authorList>
    </citation>
    <scope>NUCLEOTIDE SEQUENCE [LARGE SCALE GENOMIC DNA]</scope>
    <source>
        <strain evidence="2 3">SKKU-2015</strain>
        <tissue evidence="2">Whole body</tissue>
    </source>
</reference>
<dbReference type="EMBL" id="NBIV01000331">
    <property type="protein sequence ID" value="PXF40258.1"/>
    <property type="molecule type" value="Genomic_DNA"/>
</dbReference>
<keyword evidence="3" id="KW-1185">Reference proteome</keyword>
<dbReference type="OrthoDB" id="10611898at2759"/>
<protein>
    <submittedName>
        <fullName evidence="2">Uncharacterized protein</fullName>
    </submittedName>
</protein>
<gene>
    <name evidence="2" type="ORF">BWQ96_10031</name>
</gene>
<evidence type="ECO:0000313" key="2">
    <source>
        <dbReference type="EMBL" id="PXF40258.1"/>
    </source>
</evidence>
<evidence type="ECO:0000313" key="3">
    <source>
        <dbReference type="Proteomes" id="UP000247409"/>
    </source>
</evidence>
<name>A0A2V3IE10_9FLOR</name>
<comment type="caution">
    <text evidence="2">The sequence shown here is derived from an EMBL/GenBank/DDBJ whole genome shotgun (WGS) entry which is preliminary data.</text>
</comment>
<proteinExistence type="predicted"/>
<feature type="compositionally biased region" description="Low complexity" evidence="1">
    <location>
        <begin position="137"/>
        <end position="154"/>
    </location>
</feature>
<accession>A0A2V3IE10</accession>
<dbReference type="Proteomes" id="UP000247409">
    <property type="component" value="Unassembled WGS sequence"/>
</dbReference>
<feature type="compositionally biased region" description="Polar residues" evidence="1">
    <location>
        <begin position="126"/>
        <end position="136"/>
    </location>
</feature>
<dbReference type="AlphaFoldDB" id="A0A2V3IE10"/>
<sequence length="154" mass="17192">MLALGAGRHGITWNSRCPETCFYTHGFHPVERLFHLPIQLIQLIQLIRRLGISDIVARTGYTENHLDDYLRAAENHQWGPDQVWEVWDHDHQSASSPGERALPGDDHMGEEAQYGYVVETPEVLTPATSVAPTSGQRPTVSPSNTSPVPRRGAF</sequence>
<organism evidence="2 3">
    <name type="scientific">Gracilariopsis chorda</name>
    <dbReference type="NCBI Taxonomy" id="448386"/>
    <lineage>
        <taxon>Eukaryota</taxon>
        <taxon>Rhodophyta</taxon>
        <taxon>Florideophyceae</taxon>
        <taxon>Rhodymeniophycidae</taxon>
        <taxon>Gracilariales</taxon>
        <taxon>Gracilariaceae</taxon>
        <taxon>Gracilariopsis</taxon>
    </lineage>
</organism>
<evidence type="ECO:0000256" key="1">
    <source>
        <dbReference type="SAM" id="MobiDB-lite"/>
    </source>
</evidence>
<feature type="region of interest" description="Disordered" evidence="1">
    <location>
        <begin position="89"/>
        <end position="154"/>
    </location>
</feature>